<protein>
    <submittedName>
        <fullName evidence="1">Uncharacterized protein</fullName>
    </submittedName>
</protein>
<keyword evidence="2" id="KW-1185">Reference proteome</keyword>
<dbReference type="EMBL" id="CP031320">
    <property type="protein sequence ID" value="AXK32247.1"/>
    <property type="molecule type" value="Genomic_DNA"/>
</dbReference>
<reference evidence="1 2" key="1">
    <citation type="submission" date="2018-07" db="EMBL/GenBank/DDBJ databases">
        <title>Draft genome of the type strain Streptomyces armeniacus ATCC 15676.</title>
        <authorList>
            <person name="Labana P."/>
            <person name="Gosse J.T."/>
            <person name="Boddy C.N."/>
        </authorList>
    </citation>
    <scope>NUCLEOTIDE SEQUENCE [LARGE SCALE GENOMIC DNA]</scope>
    <source>
        <strain evidence="1 2">ATCC 15676</strain>
    </source>
</reference>
<gene>
    <name evidence="1" type="ORF">DVA86_05815</name>
</gene>
<name>A0A345XKT1_9ACTN</name>
<sequence>MYFTLNLQKGAGEDTIECSVWNWQGGMIPDHEDAHCSDNHTLKSGSYGGWGSGKDVDAFTFKEPYLVKHLAGGLPKVVGEGEWTKISNLSHAVCGDGPSSPPLCVVNAW</sequence>
<proteinExistence type="predicted"/>
<accession>A0A345XKT1</accession>
<dbReference type="KEGG" id="sarm:DVA86_05815"/>
<dbReference type="Proteomes" id="UP000254425">
    <property type="component" value="Chromosome"/>
</dbReference>
<evidence type="ECO:0000313" key="2">
    <source>
        <dbReference type="Proteomes" id="UP000254425"/>
    </source>
</evidence>
<organism evidence="1 2">
    <name type="scientific">Streptomyces armeniacus</name>
    <dbReference type="NCBI Taxonomy" id="83291"/>
    <lineage>
        <taxon>Bacteria</taxon>
        <taxon>Bacillati</taxon>
        <taxon>Actinomycetota</taxon>
        <taxon>Actinomycetes</taxon>
        <taxon>Kitasatosporales</taxon>
        <taxon>Streptomycetaceae</taxon>
        <taxon>Streptomyces</taxon>
    </lineage>
</organism>
<dbReference type="AlphaFoldDB" id="A0A345XKT1"/>
<evidence type="ECO:0000313" key="1">
    <source>
        <dbReference type="EMBL" id="AXK32247.1"/>
    </source>
</evidence>